<evidence type="ECO:0000313" key="2">
    <source>
        <dbReference type="EMBL" id="GAK31812.1"/>
    </source>
</evidence>
<dbReference type="InterPro" id="IPR029017">
    <property type="entry name" value="Enolase-like_N"/>
</dbReference>
<dbReference type="STRING" id="1329250.WOSG25_160270"/>
<keyword evidence="1" id="KW-0812">Transmembrane</keyword>
<dbReference type="Proteomes" id="UP000030643">
    <property type="component" value="Unassembled WGS sequence"/>
</dbReference>
<keyword evidence="1" id="KW-0472">Membrane</keyword>
<dbReference type="EMBL" id="DF820499">
    <property type="protein sequence ID" value="GAK31812.1"/>
    <property type="molecule type" value="Genomic_DNA"/>
</dbReference>
<protein>
    <submittedName>
        <fullName evidence="2">Enolase</fullName>
    </submittedName>
</protein>
<reference evidence="3" key="1">
    <citation type="journal article" date="2014" name="Genome Announc.">
        <title>Draft genome sequence of Weissella oryzae SG25T, isolated from fermented rice grains.</title>
        <authorList>
            <person name="Tanizawa Y."/>
            <person name="Fujisawa T."/>
            <person name="Mochizuki T."/>
            <person name="Kaminuma E."/>
            <person name="Suzuki Y."/>
            <person name="Nakamura Y."/>
            <person name="Tohno M."/>
        </authorList>
    </citation>
    <scope>NUCLEOTIDE SEQUENCE [LARGE SCALE GENOMIC DNA]</scope>
    <source>
        <strain evidence="3">DSM 25784 / JCM 18191 / LMG 30913 / SG25</strain>
    </source>
</reference>
<keyword evidence="3" id="KW-1185">Reference proteome</keyword>
<dbReference type="Gene3D" id="3.30.390.10">
    <property type="entry name" value="Enolase-like, N-terminal domain"/>
    <property type="match status" value="1"/>
</dbReference>
<evidence type="ECO:0000313" key="3">
    <source>
        <dbReference type="Proteomes" id="UP000030643"/>
    </source>
</evidence>
<feature type="transmembrane region" description="Helical" evidence="1">
    <location>
        <begin position="69"/>
        <end position="90"/>
    </location>
</feature>
<evidence type="ECO:0000256" key="1">
    <source>
        <dbReference type="SAM" id="Phobius"/>
    </source>
</evidence>
<sequence>MPSGALTGDREAIELRDDGTRLGGRGVLKATNNVNTENYMDSPFIQKLSTLLTFVQMKKLRNSIHTFHGVLKLIINVVLLYLTPISNVILPNVIKITSNI</sequence>
<dbReference type="SUPFAM" id="SSF54826">
    <property type="entry name" value="Enolase N-terminal domain-like"/>
    <property type="match status" value="1"/>
</dbReference>
<keyword evidence="1" id="KW-1133">Transmembrane helix</keyword>
<name>A0A069CWT0_WEIOS</name>
<gene>
    <name evidence="2" type="primary">eno</name>
    <name evidence="2" type="ORF">WOSG25_160270</name>
</gene>
<accession>A0A069CWT0</accession>
<organism evidence="2 3">
    <name type="scientific">Weissella oryzae (strain DSM 25784 / JCM 18191 / LMG 30913 / SG25)</name>
    <dbReference type="NCBI Taxonomy" id="1329250"/>
    <lineage>
        <taxon>Bacteria</taxon>
        <taxon>Bacillati</taxon>
        <taxon>Bacillota</taxon>
        <taxon>Bacilli</taxon>
        <taxon>Lactobacillales</taxon>
        <taxon>Lactobacillaceae</taxon>
        <taxon>Weissella</taxon>
    </lineage>
</organism>
<proteinExistence type="predicted"/>
<dbReference type="AlphaFoldDB" id="A0A069CWT0"/>